<dbReference type="PROSITE" id="PS50297">
    <property type="entry name" value="ANK_REP_REGION"/>
    <property type="match status" value="1"/>
</dbReference>
<dbReference type="SMART" id="SM00248">
    <property type="entry name" value="ANK"/>
    <property type="match status" value="6"/>
</dbReference>
<accession>A0A3N4M3F5</accession>
<feature type="repeat" description="ANK" evidence="3">
    <location>
        <begin position="167"/>
        <end position="199"/>
    </location>
</feature>
<dbReference type="OrthoDB" id="20872at2759"/>
<evidence type="ECO:0000256" key="3">
    <source>
        <dbReference type="PROSITE-ProRule" id="PRU00023"/>
    </source>
</evidence>
<organism evidence="4 5">
    <name type="scientific">Terfezia boudieri ATCC MYA-4762</name>
    <dbReference type="NCBI Taxonomy" id="1051890"/>
    <lineage>
        <taxon>Eukaryota</taxon>
        <taxon>Fungi</taxon>
        <taxon>Dikarya</taxon>
        <taxon>Ascomycota</taxon>
        <taxon>Pezizomycotina</taxon>
        <taxon>Pezizomycetes</taxon>
        <taxon>Pezizales</taxon>
        <taxon>Pezizaceae</taxon>
        <taxon>Terfezia</taxon>
    </lineage>
</organism>
<evidence type="ECO:0000256" key="1">
    <source>
        <dbReference type="ARBA" id="ARBA00022737"/>
    </source>
</evidence>
<dbReference type="Proteomes" id="UP000267821">
    <property type="component" value="Unassembled WGS sequence"/>
</dbReference>
<protein>
    <submittedName>
        <fullName evidence="4">Ankyrin</fullName>
    </submittedName>
</protein>
<keyword evidence="2 3" id="KW-0040">ANK repeat</keyword>
<dbReference type="AlphaFoldDB" id="A0A3N4M3F5"/>
<dbReference type="STRING" id="1051890.A0A3N4M3F5"/>
<dbReference type="Gene3D" id="1.25.40.20">
    <property type="entry name" value="Ankyrin repeat-containing domain"/>
    <property type="match status" value="2"/>
</dbReference>
<dbReference type="InterPro" id="IPR036770">
    <property type="entry name" value="Ankyrin_rpt-contain_sf"/>
</dbReference>
<dbReference type="InterPro" id="IPR002110">
    <property type="entry name" value="Ankyrin_rpt"/>
</dbReference>
<dbReference type="PANTHER" id="PTHR24173">
    <property type="entry name" value="ANKYRIN REPEAT CONTAINING"/>
    <property type="match status" value="1"/>
</dbReference>
<dbReference type="SUPFAM" id="SSF48403">
    <property type="entry name" value="Ankyrin repeat"/>
    <property type="match status" value="1"/>
</dbReference>
<gene>
    <name evidence="4" type="ORF">L211DRAFT_775616</name>
</gene>
<keyword evidence="5" id="KW-1185">Reference proteome</keyword>
<feature type="repeat" description="ANK" evidence="3">
    <location>
        <begin position="200"/>
        <end position="226"/>
    </location>
</feature>
<evidence type="ECO:0000256" key="2">
    <source>
        <dbReference type="ARBA" id="ARBA00023043"/>
    </source>
</evidence>
<keyword evidence="1" id="KW-0677">Repeat</keyword>
<dbReference type="PROSITE" id="PS50088">
    <property type="entry name" value="ANK_REPEAT"/>
    <property type="match status" value="2"/>
</dbReference>
<evidence type="ECO:0000313" key="4">
    <source>
        <dbReference type="EMBL" id="RPB29703.1"/>
    </source>
</evidence>
<sequence length="233" mass="25182">MNIVEILIARGADSNTLTPLNNRTALHLACITGHPAIVSYLAPFISGRSRPGTVGLSCLALRDKDHRTAMHFAAHLGGAAVMRVLLKFGQGRWDDELDATLMSPLHLAAQAQEKWGLELLVNGDSETYSARGGRERKISALHLAHHHPVLVKLLVDGGANIMATTPQGWTALALSAKGGYLKSIQFLLDAEPQINHQDKDGFTPLHWAAQNGHSEVVDKLLHKGANPMLKIQA</sequence>
<reference evidence="4 5" key="1">
    <citation type="journal article" date="2018" name="Nat. Ecol. Evol.">
        <title>Pezizomycetes genomes reveal the molecular basis of ectomycorrhizal truffle lifestyle.</title>
        <authorList>
            <person name="Murat C."/>
            <person name="Payen T."/>
            <person name="Noel B."/>
            <person name="Kuo A."/>
            <person name="Morin E."/>
            <person name="Chen J."/>
            <person name="Kohler A."/>
            <person name="Krizsan K."/>
            <person name="Balestrini R."/>
            <person name="Da Silva C."/>
            <person name="Montanini B."/>
            <person name="Hainaut M."/>
            <person name="Levati E."/>
            <person name="Barry K.W."/>
            <person name="Belfiori B."/>
            <person name="Cichocki N."/>
            <person name="Clum A."/>
            <person name="Dockter R.B."/>
            <person name="Fauchery L."/>
            <person name="Guy J."/>
            <person name="Iotti M."/>
            <person name="Le Tacon F."/>
            <person name="Lindquist E.A."/>
            <person name="Lipzen A."/>
            <person name="Malagnac F."/>
            <person name="Mello A."/>
            <person name="Molinier V."/>
            <person name="Miyauchi S."/>
            <person name="Poulain J."/>
            <person name="Riccioni C."/>
            <person name="Rubini A."/>
            <person name="Sitrit Y."/>
            <person name="Splivallo R."/>
            <person name="Traeger S."/>
            <person name="Wang M."/>
            <person name="Zifcakova L."/>
            <person name="Wipf D."/>
            <person name="Zambonelli A."/>
            <person name="Paolocci F."/>
            <person name="Nowrousian M."/>
            <person name="Ottonello S."/>
            <person name="Baldrian P."/>
            <person name="Spatafora J.W."/>
            <person name="Henrissat B."/>
            <person name="Nagy L.G."/>
            <person name="Aury J.M."/>
            <person name="Wincker P."/>
            <person name="Grigoriev I.V."/>
            <person name="Bonfante P."/>
            <person name="Martin F.M."/>
        </authorList>
    </citation>
    <scope>NUCLEOTIDE SEQUENCE [LARGE SCALE GENOMIC DNA]</scope>
    <source>
        <strain evidence="4 5">ATCC MYA-4762</strain>
    </source>
</reference>
<dbReference type="InParanoid" id="A0A3N4M3F5"/>
<evidence type="ECO:0000313" key="5">
    <source>
        <dbReference type="Proteomes" id="UP000267821"/>
    </source>
</evidence>
<name>A0A3N4M3F5_9PEZI</name>
<proteinExistence type="predicted"/>
<feature type="non-terminal residue" evidence="4">
    <location>
        <position position="233"/>
    </location>
</feature>
<dbReference type="EMBL" id="ML121527">
    <property type="protein sequence ID" value="RPB29703.1"/>
    <property type="molecule type" value="Genomic_DNA"/>
</dbReference>
<dbReference type="PANTHER" id="PTHR24173:SF74">
    <property type="entry name" value="ANKYRIN REPEAT DOMAIN-CONTAINING PROTEIN 16"/>
    <property type="match status" value="1"/>
</dbReference>
<dbReference type="Pfam" id="PF12796">
    <property type="entry name" value="Ank_2"/>
    <property type="match status" value="2"/>
</dbReference>